<gene>
    <name evidence="1" type="ORF">POCTA_138.1.T1500012</name>
</gene>
<comment type="caution">
    <text evidence="1">The sequence shown here is derived from an EMBL/GenBank/DDBJ whole genome shotgun (WGS) entry which is preliminary data.</text>
</comment>
<evidence type="ECO:0000313" key="1">
    <source>
        <dbReference type="EMBL" id="CAD8210136.1"/>
    </source>
</evidence>
<dbReference type="Proteomes" id="UP000683925">
    <property type="component" value="Unassembled WGS sequence"/>
</dbReference>
<proteinExistence type="predicted"/>
<sequence length="44" mass="5388">MLRRFTKMKQREQSTDHPTHLIFIILNIELLNQIRKITKKKLVI</sequence>
<dbReference type="EMBL" id="CAJJDP010000152">
    <property type="protein sequence ID" value="CAD8210136.1"/>
    <property type="molecule type" value="Genomic_DNA"/>
</dbReference>
<dbReference type="AlphaFoldDB" id="A0A8S1Y6S6"/>
<evidence type="ECO:0000313" key="2">
    <source>
        <dbReference type="Proteomes" id="UP000683925"/>
    </source>
</evidence>
<keyword evidence="2" id="KW-1185">Reference proteome</keyword>
<protein>
    <submittedName>
        <fullName evidence="1">Uncharacterized protein</fullName>
    </submittedName>
</protein>
<organism evidence="1 2">
    <name type="scientific">Paramecium octaurelia</name>
    <dbReference type="NCBI Taxonomy" id="43137"/>
    <lineage>
        <taxon>Eukaryota</taxon>
        <taxon>Sar</taxon>
        <taxon>Alveolata</taxon>
        <taxon>Ciliophora</taxon>
        <taxon>Intramacronucleata</taxon>
        <taxon>Oligohymenophorea</taxon>
        <taxon>Peniculida</taxon>
        <taxon>Parameciidae</taxon>
        <taxon>Paramecium</taxon>
    </lineage>
</organism>
<name>A0A8S1Y6S6_PAROT</name>
<reference evidence="1" key="1">
    <citation type="submission" date="2021-01" db="EMBL/GenBank/DDBJ databases">
        <authorList>
            <consortium name="Genoscope - CEA"/>
            <person name="William W."/>
        </authorList>
    </citation>
    <scope>NUCLEOTIDE SEQUENCE</scope>
</reference>
<accession>A0A8S1Y6S6</accession>